<accession>A0A1S7LKI3</accession>
<protein>
    <recommendedName>
        <fullName evidence="1">Ribbon-helix-helix protein CopG domain-containing protein</fullName>
    </recommendedName>
</protein>
<dbReference type="SUPFAM" id="SSF47598">
    <property type="entry name" value="Ribbon-helix-helix"/>
    <property type="match status" value="1"/>
</dbReference>
<dbReference type="PANTHER" id="PTHR40688">
    <property type="match status" value="1"/>
</dbReference>
<dbReference type="PANTHER" id="PTHR40688:SF2">
    <property type="entry name" value="RIBBON-HELIX-HELIX PROTEIN COPG DOMAIN-CONTAINING PROTEIN"/>
    <property type="match status" value="1"/>
</dbReference>
<reference evidence="2" key="1">
    <citation type="submission" date="2015-04" db="EMBL/GenBank/DDBJ databases">
        <authorList>
            <person name="Syromyatnikov M.Y."/>
            <person name="Popov V.N."/>
        </authorList>
    </citation>
    <scope>NUCLEOTIDE SEQUENCE</scope>
    <source>
        <strain evidence="2">MO-1</strain>
    </source>
</reference>
<dbReference type="CDD" id="cd22233">
    <property type="entry name" value="RHH_CopAso-like"/>
    <property type="match status" value="1"/>
</dbReference>
<dbReference type="Pfam" id="PF01402">
    <property type="entry name" value="RHH_1"/>
    <property type="match status" value="1"/>
</dbReference>
<organism evidence="2">
    <name type="scientific">Magnetococcus massalia (strain MO-1)</name>
    <dbReference type="NCBI Taxonomy" id="451514"/>
    <lineage>
        <taxon>Bacteria</taxon>
        <taxon>Pseudomonadati</taxon>
        <taxon>Pseudomonadota</taxon>
        <taxon>Magnetococcia</taxon>
        <taxon>Magnetococcales</taxon>
        <taxon>Magnetococcaceae</taxon>
        <taxon>Magnetococcus</taxon>
    </lineage>
</organism>
<proteinExistence type="predicted"/>
<evidence type="ECO:0000313" key="2">
    <source>
        <dbReference type="EMBL" id="CRH06276.1"/>
    </source>
</evidence>
<dbReference type="InterPro" id="IPR002145">
    <property type="entry name" value="CopG"/>
</dbReference>
<dbReference type="EMBL" id="LO017727">
    <property type="protein sequence ID" value="CRH06276.1"/>
    <property type="molecule type" value="Genomic_DNA"/>
</dbReference>
<sequence>MSVTSFRLQDDLAELLERNAKEQDRSKGWVINEALRLYFASQALEKQRWQETMDALDSIKSGDLVDEEQVDNWLQSWGQDSEKQTPSP</sequence>
<evidence type="ECO:0000259" key="1">
    <source>
        <dbReference type="Pfam" id="PF01402"/>
    </source>
</evidence>
<dbReference type="GO" id="GO:0006355">
    <property type="term" value="P:regulation of DNA-templated transcription"/>
    <property type="evidence" value="ECO:0007669"/>
    <property type="project" value="InterPro"/>
</dbReference>
<dbReference type="AlphaFoldDB" id="A0A1S7LKI3"/>
<dbReference type="InterPro" id="IPR010985">
    <property type="entry name" value="Ribbon_hlx_hlx"/>
</dbReference>
<gene>
    <name evidence="2" type="ORF">MAGMO_2108</name>
</gene>
<dbReference type="InterPro" id="IPR052991">
    <property type="entry name" value="Non-func_TypeII_TA_Antitoxin"/>
</dbReference>
<feature type="domain" description="Ribbon-helix-helix protein CopG" evidence="1">
    <location>
        <begin position="3"/>
        <end position="38"/>
    </location>
</feature>
<name>A0A1S7LKI3_MAGMO</name>